<dbReference type="GO" id="GO:0043386">
    <property type="term" value="P:mycotoxin biosynthetic process"/>
    <property type="evidence" value="ECO:0007669"/>
    <property type="project" value="InterPro"/>
</dbReference>
<dbReference type="Pfam" id="PF11807">
    <property type="entry name" value="UstYa"/>
    <property type="match status" value="1"/>
</dbReference>
<protein>
    <submittedName>
        <fullName evidence="5">Uncharacterized protein</fullName>
    </submittedName>
</protein>
<evidence type="ECO:0000256" key="3">
    <source>
        <dbReference type="ARBA" id="ARBA00035112"/>
    </source>
</evidence>
<dbReference type="GO" id="GO:0016491">
    <property type="term" value="F:oxidoreductase activity"/>
    <property type="evidence" value="ECO:0007669"/>
    <property type="project" value="UniProtKB-KW"/>
</dbReference>
<comment type="pathway">
    <text evidence="1">Mycotoxin biosynthesis.</text>
</comment>
<dbReference type="EMBL" id="JASBNA010000008">
    <property type="protein sequence ID" value="KAK7689590.1"/>
    <property type="molecule type" value="Genomic_DNA"/>
</dbReference>
<evidence type="ECO:0000256" key="4">
    <source>
        <dbReference type="SAM" id="Phobius"/>
    </source>
</evidence>
<evidence type="ECO:0000313" key="6">
    <source>
        <dbReference type="Proteomes" id="UP001385951"/>
    </source>
</evidence>
<gene>
    <name evidence="5" type="ORF">QCA50_007382</name>
</gene>
<feature type="transmembrane region" description="Helical" evidence="4">
    <location>
        <begin position="7"/>
        <end position="27"/>
    </location>
</feature>
<name>A0AAW0GKG9_9APHY</name>
<dbReference type="PANTHER" id="PTHR33365">
    <property type="entry name" value="YALI0B05434P"/>
    <property type="match status" value="1"/>
</dbReference>
<accession>A0AAW0GKG9</accession>
<keyword evidence="4" id="KW-1133">Transmembrane helix</keyword>
<keyword evidence="4" id="KW-0472">Membrane</keyword>
<proteinExistence type="inferred from homology"/>
<dbReference type="InterPro" id="IPR021765">
    <property type="entry name" value="UstYa-like"/>
</dbReference>
<keyword evidence="2" id="KW-0560">Oxidoreductase</keyword>
<reference evidence="5 6" key="1">
    <citation type="submission" date="2022-09" db="EMBL/GenBank/DDBJ databases">
        <authorList>
            <person name="Palmer J.M."/>
        </authorList>
    </citation>
    <scope>NUCLEOTIDE SEQUENCE [LARGE SCALE GENOMIC DNA]</scope>
    <source>
        <strain evidence="5 6">DSM 7382</strain>
    </source>
</reference>
<evidence type="ECO:0000256" key="2">
    <source>
        <dbReference type="ARBA" id="ARBA00023002"/>
    </source>
</evidence>
<evidence type="ECO:0000256" key="1">
    <source>
        <dbReference type="ARBA" id="ARBA00004685"/>
    </source>
</evidence>
<sequence length="177" mass="20201">MDMSARWLILTISGVTMGILLVPLSFWSTLGTRFCGGCLKNRWAIPTLDSVTLHIVRRSPSFTLTSDAWNYMLPSGGHIIHEGHSDGTVSVHTVAVFHQLRCLNIIRRYKLDGNHTEAISHCFNYLRESLICGIDMYLEEIPTRPVAAGYDRKCNDWEAVWREAEKNHASYDTYIRE</sequence>
<organism evidence="5 6">
    <name type="scientific">Cerrena zonata</name>
    <dbReference type="NCBI Taxonomy" id="2478898"/>
    <lineage>
        <taxon>Eukaryota</taxon>
        <taxon>Fungi</taxon>
        <taxon>Dikarya</taxon>
        <taxon>Basidiomycota</taxon>
        <taxon>Agaricomycotina</taxon>
        <taxon>Agaricomycetes</taxon>
        <taxon>Polyporales</taxon>
        <taxon>Cerrenaceae</taxon>
        <taxon>Cerrena</taxon>
    </lineage>
</organism>
<dbReference type="Proteomes" id="UP001385951">
    <property type="component" value="Unassembled WGS sequence"/>
</dbReference>
<comment type="caution">
    <text evidence="5">The sequence shown here is derived from an EMBL/GenBank/DDBJ whole genome shotgun (WGS) entry which is preliminary data.</text>
</comment>
<keyword evidence="6" id="KW-1185">Reference proteome</keyword>
<evidence type="ECO:0000313" key="5">
    <source>
        <dbReference type="EMBL" id="KAK7689590.1"/>
    </source>
</evidence>
<keyword evidence="4" id="KW-0812">Transmembrane</keyword>
<dbReference type="PANTHER" id="PTHR33365:SF11">
    <property type="entry name" value="TAT PATHWAY SIGNAL SEQUENCE"/>
    <property type="match status" value="1"/>
</dbReference>
<comment type="similarity">
    <text evidence="3">Belongs to the ustYa family.</text>
</comment>
<dbReference type="AlphaFoldDB" id="A0AAW0GKG9"/>